<organism evidence="1 2">
    <name type="scientific">Phormidesmis priestleyi ULC007</name>
    <dbReference type="NCBI Taxonomy" id="1920490"/>
    <lineage>
        <taxon>Bacteria</taxon>
        <taxon>Bacillati</taxon>
        <taxon>Cyanobacteriota</taxon>
        <taxon>Cyanophyceae</taxon>
        <taxon>Leptolyngbyales</taxon>
        <taxon>Leptolyngbyaceae</taxon>
        <taxon>Phormidesmis</taxon>
    </lineage>
</organism>
<gene>
    <name evidence="1" type="ORF">C7B65_27080</name>
</gene>
<proteinExistence type="predicted"/>
<evidence type="ECO:0000313" key="2">
    <source>
        <dbReference type="Proteomes" id="UP000238634"/>
    </source>
</evidence>
<reference evidence="1 2" key="1">
    <citation type="submission" date="2018-02" db="EMBL/GenBank/DDBJ databases">
        <authorList>
            <person name="Cohen D.B."/>
            <person name="Kent A.D."/>
        </authorList>
    </citation>
    <scope>NUCLEOTIDE SEQUENCE [LARGE SCALE GENOMIC DNA]</scope>
    <source>
        <strain evidence="1 2">ULC007</strain>
    </source>
</reference>
<evidence type="ECO:0000313" key="1">
    <source>
        <dbReference type="EMBL" id="PSB13296.1"/>
    </source>
</evidence>
<dbReference type="EMBL" id="PVWG01000148">
    <property type="protein sequence ID" value="PSB13296.1"/>
    <property type="molecule type" value="Genomic_DNA"/>
</dbReference>
<protein>
    <submittedName>
        <fullName evidence="1">Uncharacterized protein</fullName>
    </submittedName>
</protein>
<dbReference type="RefSeq" id="WP_219898768.1">
    <property type="nucleotide sequence ID" value="NZ_PVWG01000148.1"/>
</dbReference>
<accession>A0A2T1CYJ5</accession>
<keyword evidence="2" id="KW-1185">Reference proteome</keyword>
<feature type="non-terminal residue" evidence="1">
    <location>
        <position position="1"/>
    </location>
</feature>
<name>A0A2T1CYJ5_9CYAN</name>
<dbReference type="Proteomes" id="UP000238634">
    <property type="component" value="Unassembled WGS sequence"/>
</dbReference>
<sequence>HWLNGSAWRRRHQAIAQFYHFKRRALAMWLRELWMVRPLEVLPEWTIADMNYLAYVKIYSVGAQTSFFWVSLMRNTVKE</sequence>
<dbReference type="AlphaFoldDB" id="A0A2T1CYJ5"/>
<reference evidence="1 2" key="2">
    <citation type="submission" date="2018-03" db="EMBL/GenBank/DDBJ databases">
        <title>The ancient ancestry and fast evolution of plastids.</title>
        <authorList>
            <person name="Moore K.R."/>
            <person name="Magnabosco C."/>
            <person name="Momper L."/>
            <person name="Gold D.A."/>
            <person name="Bosak T."/>
            <person name="Fournier G.P."/>
        </authorList>
    </citation>
    <scope>NUCLEOTIDE SEQUENCE [LARGE SCALE GENOMIC DNA]</scope>
    <source>
        <strain evidence="1 2">ULC007</strain>
    </source>
</reference>
<comment type="caution">
    <text evidence="1">The sequence shown here is derived from an EMBL/GenBank/DDBJ whole genome shotgun (WGS) entry which is preliminary data.</text>
</comment>